<dbReference type="PANTHER" id="PTHR31029">
    <property type="entry name" value="CYCLIN-DEPENDENT KINASE-LIKE PROTEIN"/>
    <property type="match status" value="1"/>
</dbReference>
<feature type="compositionally biased region" description="Low complexity" evidence="1">
    <location>
        <begin position="170"/>
        <end position="186"/>
    </location>
</feature>
<evidence type="ECO:0000313" key="2">
    <source>
        <dbReference type="EMBL" id="KAG0565018.1"/>
    </source>
</evidence>
<dbReference type="Proteomes" id="UP000822688">
    <property type="component" value="Chromosome 8"/>
</dbReference>
<protein>
    <submittedName>
        <fullName evidence="2">Uncharacterized protein</fullName>
    </submittedName>
</protein>
<comment type="caution">
    <text evidence="2">The sequence shown here is derived from an EMBL/GenBank/DDBJ whole genome shotgun (WGS) entry which is preliminary data.</text>
</comment>
<dbReference type="InterPro" id="IPR042316">
    <property type="entry name" value="IRKI-like"/>
</dbReference>
<sequence>MVDTMQNTHKRRRDDVGVAVGVPWWNCSNSAPGAMVAGSSIPLQLGDDQSLALEQVLEMVAAGQGEQTGTNPQQLAGISLRMMKFLREKQEIEKALVTMRMCQQQAVHIAEQQKMVGMLKSREEENLVLKRDLEALRAQLATTAQPREQMLNPVPRDSERDSQLNPFYESPNGSDSSDDYGSGPYDWNSEHSSDDFGSGLHDGNSHSSDDSGSASSNDSNLVLDPDMVERMKTTFEEYDLAVEIYCNYVHKKWAERTGRGFRHIETLEELLKIFRISEDAHETFKKDFSQVKHLIWEHWVSSVMFKDFEDPLYGLEDLTAQEMVDSRTLNYKSLMVFHKFCIKKYVEIFPQWLLQQLQQSRGVDRDECGRFEGDKYFRAKFAEVAKSIWFLHELASSSHLLGSLLRVSPGTVFKKELHLWVAHIWPYDPITVDIMLTPGFCVGNEVIFRSRVLCTEQPIE</sequence>
<organism evidence="2 3">
    <name type="scientific">Ceratodon purpureus</name>
    <name type="common">Fire moss</name>
    <name type="synonym">Dicranum purpureum</name>
    <dbReference type="NCBI Taxonomy" id="3225"/>
    <lineage>
        <taxon>Eukaryota</taxon>
        <taxon>Viridiplantae</taxon>
        <taxon>Streptophyta</taxon>
        <taxon>Embryophyta</taxon>
        <taxon>Bryophyta</taxon>
        <taxon>Bryophytina</taxon>
        <taxon>Bryopsida</taxon>
        <taxon>Dicranidae</taxon>
        <taxon>Pseudoditrichales</taxon>
        <taxon>Ditrichaceae</taxon>
        <taxon>Ceratodon</taxon>
    </lineage>
</organism>
<dbReference type="EMBL" id="CM026429">
    <property type="protein sequence ID" value="KAG0565018.1"/>
    <property type="molecule type" value="Genomic_DNA"/>
</dbReference>
<dbReference type="PANTHER" id="PTHR31029:SF4">
    <property type="entry name" value="CYCLIN-DEPENDENT KINASE-LIKE PROTEIN"/>
    <property type="match status" value="1"/>
</dbReference>
<evidence type="ECO:0000313" key="3">
    <source>
        <dbReference type="Proteomes" id="UP000822688"/>
    </source>
</evidence>
<feature type="compositionally biased region" description="Low complexity" evidence="1">
    <location>
        <begin position="210"/>
        <end position="221"/>
    </location>
</feature>
<gene>
    <name evidence="2" type="ORF">KC19_8G156500</name>
</gene>
<feature type="region of interest" description="Disordered" evidence="1">
    <location>
        <begin position="144"/>
        <end position="222"/>
    </location>
</feature>
<dbReference type="AlphaFoldDB" id="A0A8T0H4F6"/>
<name>A0A8T0H4F6_CERPU</name>
<proteinExistence type="predicted"/>
<evidence type="ECO:0000256" key="1">
    <source>
        <dbReference type="SAM" id="MobiDB-lite"/>
    </source>
</evidence>
<keyword evidence="3" id="KW-1185">Reference proteome</keyword>
<reference evidence="2" key="1">
    <citation type="submission" date="2020-06" db="EMBL/GenBank/DDBJ databases">
        <title>WGS assembly of Ceratodon purpureus strain R40.</title>
        <authorList>
            <person name="Carey S.B."/>
            <person name="Jenkins J."/>
            <person name="Shu S."/>
            <person name="Lovell J.T."/>
            <person name="Sreedasyam A."/>
            <person name="Maumus F."/>
            <person name="Tiley G.P."/>
            <person name="Fernandez-Pozo N."/>
            <person name="Barry K."/>
            <person name="Chen C."/>
            <person name="Wang M."/>
            <person name="Lipzen A."/>
            <person name="Daum C."/>
            <person name="Saski C.A."/>
            <person name="Payton A.C."/>
            <person name="Mcbreen J.C."/>
            <person name="Conrad R.E."/>
            <person name="Kollar L.M."/>
            <person name="Olsson S."/>
            <person name="Huttunen S."/>
            <person name="Landis J.B."/>
            <person name="Wickett N.J."/>
            <person name="Johnson M.G."/>
            <person name="Rensing S.A."/>
            <person name="Grimwood J."/>
            <person name="Schmutz J."/>
            <person name="Mcdaniel S.F."/>
        </authorList>
    </citation>
    <scope>NUCLEOTIDE SEQUENCE</scope>
    <source>
        <strain evidence="2">R40</strain>
    </source>
</reference>
<accession>A0A8T0H4F6</accession>